<dbReference type="GeneID" id="95535577"/>
<keyword evidence="2" id="KW-0964">Secreted</keyword>
<evidence type="ECO:0000256" key="1">
    <source>
        <dbReference type="ARBA" id="ARBA00022512"/>
    </source>
</evidence>
<dbReference type="InterPro" id="IPR019931">
    <property type="entry name" value="LPXTG_anchor"/>
</dbReference>
<feature type="compositionally biased region" description="Polar residues" evidence="5">
    <location>
        <begin position="196"/>
        <end position="206"/>
    </location>
</feature>
<evidence type="ECO:0000256" key="5">
    <source>
        <dbReference type="SAM" id="MobiDB-lite"/>
    </source>
</evidence>
<accession>A0ABX6AVS0</accession>
<reference evidence="9 10" key="1">
    <citation type="submission" date="2017-09" db="EMBL/GenBank/DDBJ databases">
        <authorList>
            <person name="Lee N."/>
            <person name="Cho B.-K."/>
        </authorList>
    </citation>
    <scope>NUCLEOTIDE SEQUENCE [LARGE SCALE GENOMIC DNA]</scope>
    <source>
        <strain evidence="9 10">ATCC 13879</strain>
    </source>
</reference>
<proteinExistence type="predicted"/>
<protein>
    <recommendedName>
        <fullName evidence="8">Gram-positive cocci surface proteins LPxTG domain-containing protein</fullName>
    </recommendedName>
</protein>
<keyword evidence="1" id="KW-0134">Cell wall</keyword>
<sequence>MRLCTPASLFLAAVAAILPTAAPAHAEASPPACAAADASDFPLTTRIHGGPDTYRAGGGFGTWYLELTNTTDRSCGGIHPVVVLYDDKRALRASQPVLEFYAADREVPHTVRFETTDEDELVGALADDDAGFEGFTVEAGRTLTVKVRLALTSDAVASEVVATAAVVQRHGDEGGGEGDGDWVGQSDEYRFRIATGSATDSGTGSATDPDAESEAADPHATDPHATAPAAPAPRDSPSSSLLPPHEELARTGSRTGTGDETPAAGLAAAAAALCAGGLALLRAARRRR</sequence>
<evidence type="ECO:0000256" key="4">
    <source>
        <dbReference type="ARBA" id="ARBA00023088"/>
    </source>
</evidence>
<feature type="region of interest" description="Disordered" evidence="5">
    <location>
        <begin position="195"/>
        <end position="263"/>
    </location>
</feature>
<evidence type="ECO:0000259" key="8">
    <source>
        <dbReference type="PROSITE" id="PS50847"/>
    </source>
</evidence>
<gene>
    <name evidence="9" type="ORF">CP972_13560</name>
</gene>
<dbReference type="RefSeq" id="WP_150475253.1">
    <property type="nucleotide sequence ID" value="NZ_CP023697.1"/>
</dbReference>
<evidence type="ECO:0000256" key="7">
    <source>
        <dbReference type="SAM" id="SignalP"/>
    </source>
</evidence>
<feature type="compositionally biased region" description="Low complexity" evidence="5">
    <location>
        <begin position="223"/>
        <end position="243"/>
    </location>
</feature>
<keyword evidence="6" id="KW-1133">Transmembrane helix</keyword>
<dbReference type="EMBL" id="CP023697">
    <property type="protein sequence ID" value="QEV06559.1"/>
    <property type="molecule type" value="Genomic_DNA"/>
</dbReference>
<keyword evidence="10" id="KW-1185">Reference proteome</keyword>
<evidence type="ECO:0000313" key="10">
    <source>
        <dbReference type="Proteomes" id="UP000326041"/>
    </source>
</evidence>
<keyword evidence="6" id="KW-0472">Membrane</keyword>
<organism evidence="9 10">
    <name type="scientific">Streptomyces prasinus</name>
    <dbReference type="NCBI Taxonomy" id="67345"/>
    <lineage>
        <taxon>Bacteria</taxon>
        <taxon>Bacillati</taxon>
        <taxon>Actinomycetota</taxon>
        <taxon>Actinomycetes</taxon>
        <taxon>Kitasatosporales</taxon>
        <taxon>Streptomycetaceae</taxon>
        <taxon>Streptomyces</taxon>
    </lineage>
</organism>
<feature type="transmembrane region" description="Helical" evidence="6">
    <location>
        <begin position="263"/>
        <end position="281"/>
    </location>
</feature>
<keyword evidence="4" id="KW-0572">Peptidoglycan-anchor</keyword>
<evidence type="ECO:0000313" key="9">
    <source>
        <dbReference type="EMBL" id="QEV06559.1"/>
    </source>
</evidence>
<name>A0ABX6AVS0_9ACTN</name>
<evidence type="ECO:0000256" key="3">
    <source>
        <dbReference type="ARBA" id="ARBA00022729"/>
    </source>
</evidence>
<keyword evidence="3 7" id="KW-0732">Signal</keyword>
<feature type="chain" id="PRO_5045815583" description="Gram-positive cocci surface proteins LPxTG domain-containing protein" evidence="7">
    <location>
        <begin position="27"/>
        <end position="288"/>
    </location>
</feature>
<keyword evidence="6" id="KW-0812">Transmembrane</keyword>
<feature type="domain" description="Gram-positive cocci surface proteins LPxTG" evidence="8">
    <location>
        <begin position="248"/>
        <end position="288"/>
    </location>
</feature>
<dbReference type="Proteomes" id="UP000326041">
    <property type="component" value="Chromosome"/>
</dbReference>
<dbReference type="PROSITE" id="PS50847">
    <property type="entry name" value="GRAM_POS_ANCHORING"/>
    <property type="match status" value="1"/>
</dbReference>
<evidence type="ECO:0000256" key="2">
    <source>
        <dbReference type="ARBA" id="ARBA00022525"/>
    </source>
</evidence>
<feature type="signal peptide" evidence="7">
    <location>
        <begin position="1"/>
        <end position="26"/>
    </location>
</feature>
<evidence type="ECO:0000256" key="6">
    <source>
        <dbReference type="SAM" id="Phobius"/>
    </source>
</evidence>